<dbReference type="AlphaFoldDB" id="A0A1F8BKS2"/>
<dbReference type="Proteomes" id="UP000176725">
    <property type="component" value="Unassembled WGS sequence"/>
</dbReference>
<evidence type="ECO:0000259" key="2">
    <source>
        <dbReference type="Pfam" id="PF12229"/>
    </source>
</evidence>
<dbReference type="PANTHER" id="PTHR35788:SF1">
    <property type="entry name" value="EXPORTED PROTEIN"/>
    <property type="match status" value="1"/>
</dbReference>
<feature type="domain" description="YoaR-like putative peptidoglycan binding" evidence="2">
    <location>
        <begin position="261"/>
        <end position="323"/>
    </location>
</feature>
<name>A0A1F8BKS2_9BACT</name>
<evidence type="ECO:0000313" key="3">
    <source>
        <dbReference type="EMBL" id="OGM63945.1"/>
    </source>
</evidence>
<comment type="caution">
    <text evidence="3">The sequence shown here is derived from an EMBL/GenBank/DDBJ whole genome shotgun (WGS) entry which is preliminary data.</text>
</comment>
<dbReference type="Pfam" id="PF04294">
    <property type="entry name" value="VanW"/>
    <property type="match status" value="1"/>
</dbReference>
<accession>A0A1F8BKS2</accession>
<reference evidence="3 4" key="1">
    <citation type="journal article" date="2016" name="Nat. Commun.">
        <title>Thousands of microbial genomes shed light on interconnected biogeochemical processes in an aquifer system.</title>
        <authorList>
            <person name="Anantharaman K."/>
            <person name="Brown C.T."/>
            <person name="Hug L.A."/>
            <person name="Sharon I."/>
            <person name="Castelle C.J."/>
            <person name="Probst A.J."/>
            <person name="Thomas B.C."/>
            <person name="Singh A."/>
            <person name="Wilkins M.J."/>
            <person name="Karaoz U."/>
            <person name="Brodie E.L."/>
            <person name="Williams K.H."/>
            <person name="Hubbard S.S."/>
            <person name="Banfield J.F."/>
        </authorList>
    </citation>
    <scope>NUCLEOTIDE SEQUENCE [LARGE SCALE GENOMIC DNA]</scope>
</reference>
<dbReference type="EMBL" id="MGHH01000014">
    <property type="protein sequence ID" value="OGM63945.1"/>
    <property type="molecule type" value="Genomic_DNA"/>
</dbReference>
<keyword evidence="1" id="KW-0812">Transmembrane</keyword>
<evidence type="ECO:0000256" key="1">
    <source>
        <dbReference type="SAM" id="Phobius"/>
    </source>
</evidence>
<protein>
    <recommendedName>
        <fullName evidence="2">YoaR-like putative peptidoglycan binding domain-containing protein</fullName>
    </recommendedName>
</protein>
<dbReference type="InterPro" id="IPR022029">
    <property type="entry name" value="YoaR-like_PG-bd"/>
</dbReference>
<dbReference type="STRING" id="1802521.A2893_00345"/>
<dbReference type="InterPro" id="IPR052913">
    <property type="entry name" value="Glycopeptide_resist_protein"/>
</dbReference>
<feature type="transmembrane region" description="Helical" evidence="1">
    <location>
        <begin position="21"/>
        <end position="46"/>
    </location>
</feature>
<organism evidence="3 4">
    <name type="scientific">Candidatus Woesebacteria bacterium RIFCSPLOWO2_01_FULL_39_25</name>
    <dbReference type="NCBI Taxonomy" id="1802521"/>
    <lineage>
        <taxon>Bacteria</taxon>
        <taxon>Candidatus Woeseibacteriota</taxon>
    </lineage>
</organism>
<feature type="domain" description="YoaR-like putative peptidoglycan binding" evidence="2">
    <location>
        <begin position="94"/>
        <end position="205"/>
    </location>
</feature>
<evidence type="ECO:0000313" key="4">
    <source>
        <dbReference type="Proteomes" id="UP000176725"/>
    </source>
</evidence>
<dbReference type="PANTHER" id="PTHR35788">
    <property type="entry name" value="EXPORTED PROTEIN-RELATED"/>
    <property type="match status" value="1"/>
</dbReference>
<proteinExistence type="predicted"/>
<gene>
    <name evidence="3" type="ORF">A2893_00345</name>
</gene>
<dbReference type="Pfam" id="PF12229">
    <property type="entry name" value="PG_binding_4"/>
    <property type="match status" value="2"/>
</dbReference>
<keyword evidence="1" id="KW-1133">Transmembrane helix</keyword>
<sequence>MANFFNFGRMKKGFYRVAKKYKWVFLSVSLPLILLFLTILGFSLFYRNRIFPGVYVVGIKASGMTTDELQTALIKAVVFPEKLVVFAKEKSFDLSLHEIGFGYDYDKTVKSAYSLYRSENFLLNFLYNLQSPFQKREVNLVINIDEEKLNEYLQVVSSQVAVEPIYPNVVYQEARVVVNKGVAGEDIDPKAIKKKLENKLSRRDYSRVELPLKNIDPTISDDEAGRLQERAEKLIGKTLNLSYEYTNIVLKEDDLFKLLDPHKSYNGENILEFTNKEVALKVNREPQNAVFQFENGKVIEFTPAKNGITVNTQLFKDQLIEKLTFLETSEEKTSTLNVPVQTAPPSITTEQVNNLGIKELLGSGVSTFRGSIPGRVFNIGHAASKLNGVLVPPGETLSFNSAVGEVSTLTGYKQAYIIKDGMTVLGDGGGVCQVSTTLFRAALNAGLPIEERRAHSYRVAYYEQNSAPGLDATVYAPTTDLKIKNDTPGHILVQTIFKPEEVTLIFEIYGTSDGRVATITKPVITSVSAPPEDLYIDDPTLPIGQIKQIDYKAWGAKVVFDYEVDRNGETIYEKKFVSNFRPWQAKFLRGTGPTN</sequence>
<dbReference type="InterPro" id="IPR007391">
    <property type="entry name" value="Vancomycin_resist_VanW"/>
</dbReference>
<keyword evidence="1" id="KW-0472">Membrane</keyword>